<keyword evidence="5 7" id="KW-0505">Motor protein</keyword>
<dbReference type="EMBL" id="JAVYJV010000016">
    <property type="protein sequence ID" value="KAK4350411.1"/>
    <property type="molecule type" value="Genomic_DNA"/>
</dbReference>
<dbReference type="GO" id="GO:0003777">
    <property type="term" value="F:microtubule motor activity"/>
    <property type="evidence" value="ECO:0007669"/>
    <property type="project" value="InterPro"/>
</dbReference>
<evidence type="ECO:0000259" key="11">
    <source>
        <dbReference type="PROSITE" id="PS50067"/>
    </source>
</evidence>
<sequence>MPVFTRSQIIDSQTQNDKKTRARADQEDTQMAKNMRNPHHGLKEKMKALTLLYEQQKQGSVALKNQSFKPEDSRLSTHPSVDLLSSGTRRVEKEQKQTKPISHVMRENVTRTYVPPPPSVVEDGKENVAVAAAGSEKIVGFSYPKRANASSTVARKLSMGTSAMPVNTEPRGTRKTVKENVQHELDTISEKASKGGNGDDGGGSRILVFVRLRPISRKEREGGARCCVKIVDGRDVYLTEFATENDYLRLKRLRGRHFTFDASFPDTAAQHDVYSTTTAELVEAVLQGRNGSVFCYGATGAGKTYTMLGTIENPGVMVLAIKDLFSKIRQRSFDGNHVVHLSYLEVYNETVRDLLSPGRPLVLREDKQGIVAAGLTQFRAYSTDEVMALLQQGNLNRTTEPTRCNETSSRSHAILQVVVEYRVKDSSNNIVNRVGKLSLIDLAGSERALATDQRTQRSLEGANINKSLLALSSCINALVEGKKHIPYRNSKLTQLLKDSLGGACNTVMIANISPSNLSFGETQNTLHWADRAKEIRTKAYDAHEEMQMPDSETDQAKLLLELQKENRELRMRLAHQQQKLITIQKENLAANASPAPSTVSSILSPAPSSAQPNEKQKARPSFLSGNCFTPVSKRKGADDTVRDLKKAVKGLEAEIERMKKDHALQIKQKDDTIRELSRKSAKPAGGTQTGVRRIVTRASLRPKETHDVDLKSPSHRFHSPAPTAKKRSFWDITTANSPSVVTLNGRKTRSHVTTETAAAAPSMLLQLAYPCFWFVFMFGPHVVNYTTQPGFARQNVKQ</sequence>
<feature type="coiled-coil region" evidence="9">
    <location>
        <begin position="559"/>
        <end position="586"/>
    </location>
</feature>
<organism evidence="12 13">
    <name type="scientific">Anisodus tanguticus</name>
    <dbReference type="NCBI Taxonomy" id="243964"/>
    <lineage>
        <taxon>Eukaryota</taxon>
        <taxon>Viridiplantae</taxon>
        <taxon>Streptophyta</taxon>
        <taxon>Embryophyta</taxon>
        <taxon>Tracheophyta</taxon>
        <taxon>Spermatophyta</taxon>
        <taxon>Magnoliopsida</taxon>
        <taxon>eudicotyledons</taxon>
        <taxon>Gunneridae</taxon>
        <taxon>Pentapetalae</taxon>
        <taxon>asterids</taxon>
        <taxon>lamiids</taxon>
        <taxon>Solanales</taxon>
        <taxon>Solanaceae</taxon>
        <taxon>Solanoideae</taxon>
        <taxon>Hyoscyameae</taxon>
        <taxon>Anisodus</taxon>
    </lineage>
</organism>
<feature type="coiled-coil region" evidence="9">
    <location>
        <begin position="634"/>
        <end position="668"/>
    </location>
</feature>
<dbReference type="SMART" id="SM00129">
    <property type="entry name" value="KISc"/>
    <property type="match status" value="1"/>
</dbReference>
<keyword evidence="1 8" id="KW-0493">Microtubule</keyword>
<dbReference type="PANTHER" id="PTHR47968">
    <property type="entry name" value="CENTROMERE PROTEIN E"/>
    <property type="match status" value="1"/>
</dbReference>
<feature type="region of interest" description="Disordered" evidence="10">
    <location>
        <begin position="1"/>
        <end position="40"/>
    </location>
</feature>
<reference evidence="12" key="1">
    <citation type="submission" date="2023-12" db="EMBL/GenBank/DDBJ databases">
        <title>Genome assembly of Anisodus tanguticus.</title>
        <authorList>
            <person name="Wang Y.-J."/>
        </authorList>
    </citation>
    <scope>NUCLEOTIDE SEQUENCE</scope>
    <source>
        <strain evidence="12">KB-2021</strain>
        <tissue evidence="12">Leaf</tissue>
    </source>
</reference>
<feature type="compositionally biased region" description="Polar residues" evidence="10">
    <location>
        <begin position="1"/>
        <end position="15"/>
    </location>
</feature>
<keyword evidence="2 7" id="KW-0547">Nucleotide-binding</keyword>
<dbReference type="InterPro" id="IPR036961">
    <property type="entry name" value="Kinesin_motor_dom_sf"/>
</dbReference>
<dbReference type="Gene3D" id="3.40.850.10">
    <property type="entry name" value="Kinesin motor domain"/>
    <property type="match status" value="1"/>
</dbReference>
<feature type="binding site" evidence="7">
    <location>
        <begin position="297"/>
        <end position="304"/>
    </location>
    <ligand>
        <name>ATP</name>
        <dbReference type="ChEBI" id="CHEBI:30616"/>
    </ligand>
</feature>
<feature type="compositionally biased region" description="Basic and acidic residues" evidence="10">
    <location>
        <begin position="703"/>
        <end position="712"/>
    </location>
</feature>
<dbReference type="InterPro" id="IPR019821">
    <property type="entry name" value="Kinesin_motor_CS"/>
</dbReference>
<evidence type="ECO:0000256" key="9">
    <source>
        <dbReference type="SAM" id="Coils"/>
    </source>
</evidence>
<comment type="caution">
    <text evidence="12">The sequence shown here is derived from an EMBL/GenBank/DDBJ whole genome shotgun (WGS) entry which is preliminary data.</text>
</comment>
<proteinExistence type="inferred from homology"/>
<dbReference type="InterPro" id="IPR027640">
    <property type="entry name" value="Kinesin-like_fam"/>
</dbReference>
<evidence type="ECO:0000256" key="7">
    <source>
        <dbReference type="PROSITE-ProRule" id="PRU00283"/>
    </source>
</evidence>
<dbReference type="AlphaFoldDB" id="A0AAE1V4U5"/>
<feature type="domain" description="Kinesin motor" evidence="11">
    <location>
        <begin position="205"/>
        <end position="535"/>
    </location>
</feature>
<feature type="compositionally biased region" description="Polar residues" evidence="10">
    <location>
        <begin position="594"/>
        <end position="613"/>
    </location>
</feature>
<protein>
    <recommendedName>
        <fullName evidence="8">Kinesin-like protein</fullName>
    </recommendedName>
</protein>
<evidence type="ECO:0000313" key="13">
    <source>
        <dbReference type="Proteomes" id="UP001291623"/>
    </source>
</evidence>
<evidence type="ECO:0000256" key="1">
    <source>
        <dbReference type="ARBA" id="ARBA00022701"/>
    </source>
</evidence>
<dbReference type="Proteomes" id="UP001291623">
    <property type="component" value="Unassembled WGS sequence"/>
</dbReference>
<feature type="compositionally biased region" description="Basic and acidic residues" evidence="10">
    <location>
        <begin position="16"/>
        <end position="26"/>
    </location>
</feature>
<comment type="similarity">
    <text evidence="6">Belongs to the TRAFAC class myosin-kinesin ATPase superfamily. Kinesin family. KIN-8 subfamily.</text>
</comment>
<keyword evidence="13" id="KW-1185">Reference proteome</keyword>
<dbReference type="PROSITE" id="PS00411">
    <property type="entry name" value="KINESIN_MOTOR_1"/>
    <property type="match status" value="1"/>
</dbReference>
<dbReference type="InterPro" id="IPR027417">
    <property type="entry name" value="P-loop_NTPase"/>
</dbReference>
<evidence type="ECO:0000256" key="10">
    <source>
        <dbReference type="SAM" id="MobiDB-lite"/>
    </source>
</evidence>
<name>A0AAE1V4U5_9SOLA</name>
<evidence type="ECO:0000256" key="2">
    <source>
        <dbReference type="ARBA" id="ARBA00022741"/>
    </source>
</evidence>
<evidence type="ECO:0000256" key="4">
    <source>
        <dbReference type="ARBA" id="ARBA00023054"/>
    </source>
</evidence>
<dbReference type="GO" id="GO:0005524">
    <property type="term" value="F:ATP binding"/>
    <property type="evidence" value="ECO:0007669"/>
    <property type="project" value="UniProtKB-UniRule"/>
</dbReference>
<dbReference type="PRINTS" id="PR00380">
    <property type="entry name" value="KINESINHEAVY"/>
</dbReference>
<gene>
    <name evidence="12" type="ORF">RND71_029724</name>
</gene>
<accession>A0AAE1V4U5</accession>
<dbReference type="GO" id="GO:0008017">
    <property type="term" value="F:microtubule binding"/>
    <property type="evidence" value="ECO:0007669"/>
    <property type="project" value="InterPro"/>
</dbReference>
<feature type="region of interest" description="Disordered" evidence="10">
    <location>
        <begin position="703"/>
        <end position="722"/>
    </location>
</feature>
<dbReference type="PROSITE" id="PS50067">
    <property type="entry name" value="KINESIN_MOTOR_2"/>
    <property type="match status" value="1"/>
</dbReference>
<dbReference type="InterPro" id="IPR001752">
    <property type="entry name" value="Kinesin_motor_dom"/>
</dbReference>
<evidence type="ECO:0000256" key="8">
    <source>
        <dbReference type="RuleBase" id="RU000394"/>
    </source>
</evidence>
<evidence type="ECO:0000256" key="6">
    <source>
        <dbReference type="ARBA" id="ARBA00060769"/>
    </source>
</evidence>
<keyword evidence="4 9" id="KW-0175">Coiled coil</keyword>
<dbReference type="Pfam" id="PF00225">
    <property type="entry name" value="Kinesin"/>
    <property type="match status" value="1"/>
</dbReference>
<dbReference type="PANTHER" id="PTHR47968:SF13">
    <property type="entry name" value="KINESIN-LIKE PROTEIN KIF19 ISOFORM X1"/>
    <property type="match status" value="1"/>
</dbReference>
<dbReference type="GO" id="GO:0005874">
    <property type="term" value="C:microtubule"/>
    <property type="evidence" value="ECO:0007669"/>
    <property type="project" value="UniProtKB-KW"/>
</dbReference>
<evidence type="ECO:0000313" key="12">
    <source>
        <dbReference type="EMBL" id="KAK4350411.1"/>
    </source>
</evidence>
<dbReference type="GO" id="GO:0007018">
    <property type="term" value="P:microtubule-based movement"/>
    <property type="evidence" value="ECO:0007669"/>
    <property type="project" value="InterPro"/>
</dbReference>
<feature type="region of interest" description="Disordered" evidence="10">
    <location>
        <begin position="669"/>
        <end position="691"/>
    </location>
</feature>
<keyword evidence="3 7" id="KW-0067">ATP-binding</keyword>
<feature type="region of interest" description="Disordered" evidence="10">
    <location>
        <begin position="592"/>
        <end position="626"/>
    </location>
</feature>
<feature type="compositionally biased region" description="Basic and acidic residues" evidence="10">
    <location>
        <begin position="669"/>
        <end position="678"/>
    </location>
</feature>
<dbReference type="SUPFAM" id="SSF52540">
    <property type="entry name" value="P-loop containing nucleoside triphosphate hydrolases"/>
    <property type="match status" value="1"/>
</dbReference>
<evidence type="ECO:0000256" key="5">
    <source>
        <dbReference type="ARBA" id="ARBA00023175"/>
    </source>
</evidence>
<evidence type="ECO:0000256" key="3">
    <source>
        <dbReference type="ARBA" id="ARBA00022840"/>
    </source>
</evidence>
<dbReference type="FunFam" id="3.40.850.10:FF:000054">
    <property type="entry name" value="Kinesin-like protein"/>
    <property type="match status" value="1"/>
</dbReference>